<evidence type="ECO:0000256" key="1">
    <source>
        <dbReference type="SAM" id="Coils"/>
    </source>
</evidence>
<dbReference type="InterPro" id="IPR025542">
    <property type="entry name" value="YacH"/>
</dbReference>
<dbReference type="GO" id="GO:0050897">
    <property type="term" value="F:cobalt ion binding"/>
    <property type="evidence" value="ECO:0007669"/>
    <property type="project" value="TreeGrafter"/>
</dbReference>
<feature type="coiled-coil region" evidence="1">
    <location>
        <begin position="130"/>
        <end position="164"/>
    </location>
</feature>
<dbReference type="InterPro" id="IPR036876">
    <property type="entry name" value="UVR_dom_sf"/>
</dbReference>
<evidence type="ECO:0000259" key="2">
    <source>
        <dbReference type="PROSITE" id="PS50151"/>
    </source>
</evidence>
<dbReference type="EMBL" id="DVNG01000046">
    <property type="protein sequence ID" value="HIU50040.1"/>
    <property type="molecule type" value="Genomic_DNA"/>
</dbReference>
<dbReference type="PANTHER" id="PTHR38430:SF1">
    <property type="entry name" value="PROTEIN-ARGININE KINASE ACTIVATOR PROTEIN"/>
    <property type="match status" value="1"/>
</dbReference>
<dbReference type="PANTHER" id="PTHR38430">
    <property type="entry name" value="PROTEIN-ARGININE KINASE ACTIVATOR PROTEIN"/>
    <property type="match status" value="1"/>
</dbReference>
<dbReference type="Pfam" id="PF02151">
    <property type="entry name" value="UVR"/>
    <property type="match status" value="1"/>
</dbReference>
<dbReference type="GO" id="GO:0005507">
    <property type="term" value="F:copper ion binding"/>
    <property type="evidence" value="ECO:0007669"/>
    <property type="project" value="TreeGrafter"/>
</dbReference>
<organism evidence="3 4">
    <name type="scientific">Candidatus Limousia pullorum</name>
    <dbReference type="NCBI Taxonomy" id="2840860"/>
    <lineage>
        <taxon>Bacteria</taxon>
        <taxon>Bacillati</taxon>
        <taxon>Bacillota</taxon>
        <taxon>Clostridia</taxon>
        <taxon>Eubacteriales</taxon>
        <taxon>Oscillospiraceae</taxon>
        <taxon>Oscillospiraceae incertae sedis</taxon>
        <taxon>Candidatus Limousia</taxon>
    </lineage>
</organism>
<accession>A0A9D1LXY0</accession>
<dbReference type="Proteomes" id="UP000824118">
    <property type="component" value="Unassembled WGS sequence"/>
</dbReference>
<reference evidence="3" key="1">
    <citation type="submission" date="2020-10" db="EMBL/GenBank/DDBJ databases">
        <authorList>
            <person name="Gilroy R."/>
        </authorList>
    </citation>
    <scope>NUCLEOTIDE SEQUENCE</scope>
    <source>
        <strain evidence="3">ChiGjej1B1-1684</strain>
    </source>
</reference>
<name>A0A9D1LXY0_9FIRM</name>
<evidence type="ECO:0000313" key="4">
    <source>
        <dbReference type="Proteomes" id="UP000824118"/>
    </source>
</evidence>
<protein>
    <submittedName>
        <fullName evidence="3">UvrB/UvrC motif-containing protein</fullName>
    </submittedName>
</protein>
<keyword evidence="1" id="KW-0175">Coiled coil</keyword>
<sequence>MKCQKCGVNEATTHIKTMINGQYTEYYLCPDCAEKMGYTNMFGDFSSEFSNLLGSFFGNALPERTQATRCPFCGSTYNDIVKNGIVGCAQCYDTFRDELVPTIRRIHGNTTHCGKKSTQWRNNLQNRKIAKAQKNELTTTNSKLDNLKKQLQEAIQAQEFEQAAKLRDEIKGMEG</sequence>
<proteinExistence type="predicted"/>
<feature type="domain" description="UVR" evidence="2">
    <location>
        <begin position="141"/>
        <end position="175"/>
    </location>
</feature>
<dbReference type="AlphaFoldDB" id="A0A9D1LXY0"/>
<dbReference type="InterPro" id="IPR001943">
    <property type="entry name" value="UVR_dom"/>
</dbReference>
<reference evidence="3" key="2">
    <citation type="journal article" date="2021" name="PeerJ">
        <title>Extensive microbial diversity within the chicken gut microbiome revealed by metagenomics and culture.</title>
        <authorList>
            <person name="Gilroy R."/>
            <person name="Ravi A."/>
            <person name="Getino M."/>
            <person name="Pursley I."/>
            <person name="Horton D.L."/>
            <person name="Alikhan N.F."/>
            <person name="Baker D."/>
            <person name="Gharbi K."/>
            <person name="Hall N."/>
            <person name="Watson M."/>
            <person name="Adriaenssens E.M."/>
            <person name="Foster-Nyarko E."/>
            <person name="Jarju S."/>
            <person name="Secka A."/>
            <person name="Antonio M."/>
            <person name="Oren A."/>
            <person name="Chaudhuri R.R."/>
            <person name="La Ragione R."/>
            <person name="Hildebrand F."/>
            <person name="Pallen M.J."/>
        </authorList>
    </citation>
    <scope>NUCLEOTIDE SEQUENCE</scope>
    <source>
        <strain evidence="3">ChiGjej1B1-1684</strain>
    </source>
</reference>
<dbReference type="GO" id="GO:1990170">
    <property type="term" value="P:stress response to cadmium ion"/>
    <property type="evidence" value="ECO:0007669"/>
    <property type="project" value="TreeGrafter"/>
</dbReference>
<dbReference type="PROSITE" id="PS50151">
    <property type="entry name" value="UVR"/>
    <property type="match status" value="1"/>
</dbReference>
<dbReference type="PIRSF" id="PIRSF015034">
    <property type="entry name" value="YacH"/>
    <property type="match status" value="1"/>
</dbReference>
<gene>
    <name evidence="3" type="ORF">IAD22_03400</name>
</gene>
<dbReference type="SUPFAM" id="SSF46600">
    <property type="entry name" value="C-terminal UvrC-binding domain of UvrB"/>
    <property type="match status" value="1"/>
</dbReference>
<evidence type="ECO:0000313" key="3">
    <source>
        <dbReference type="EMBL" id="HIU50040.1"/>
    </source>
</evidence>
<comment type="caution">
    <text evidence="3">The sequence shown here is derived from an EMBL/GenBank/DDBJ whole genome shotgun (WGS) entry which is preliminary data.</text>
</comment>
<dbReference type="GO" id="GO:0008270">
    <property type="term" value="F:zinc ion binding"/>
    <property type="evidence" value="ECO:0007669"/>
    <property type="project" value="TreeGrafter"/>
</dbReference>
<dbReference type="Gene3D" id="4.10.860.10">
    <property type="entry name" value="UVR domain"/>
    <property type="match status" value="1"/>
</dbReference>
<dbReference type="GO" id="GO:0046870">
    <property type="term" value="F:cadmium ion binding"/>
    <property type="evidence" value="ECO:0007669"/>
    <property type="project" value="TreeGrafter"/>
</dbReference>
<dbReference type="GO" id="GO:1990169">
    <property type="term" value="P:stress response to copper ion"/>
    <property type="evidence" value="ECO:0007669"/>
    <property type="project" value="TreeGrafter"/>
</dbReference>